<feature type="compositionally biased region" description="Gly residues" evidence="1">
    <location>
        <begin position="430"/>
        <end position="440"/>
    </location>
</feature>
<dbReference type="RefSeq" id="XP_017996186.1">
    <property type="nucleotide sequence ID" value="XM_018149453.1"/>
</dbReference>
<keyword evidence="2" id="KW-0812">Transmembrane</keyword>
<feature type="region of interest" description="Disordered" evidence="1">
    <location>
        <begin position="518"/>
        <end position="579"/>
    </location>
</feature>
<feature type="compositionally biased region" description="Basic and acidic residues" evidence="1">
    <location>
        <begin position="549"/>
        <end position="559"/>
    </location>
</feature>
<feature type="compositionally biased region" description="Low complexity" evidence="1">
    <location>
        <begin position="451"/>
        <end position="473"/>
    </location>
</feature>
<dbReference type="AlphaFoldDB" id="A0A0N1NXX7"/>
<organism evidence="3 4">
    <name type="scientific">Cyphellophora attinorum</name>
    <dbReference type="NCBI Taxonomy" id="1664694"/>
    <lineage>
        <taxon>Eukaryota</taxon>
        <taxon>Fungi</taxon>
        <taxon>Dikarya</taxon>
        <taxon>Ascomycota</taxon>
        <taxon>Pezizomycotina</taxon>
        <taxon>Eurotiomycetes</taxon>
        <taxon>Chaetothyriomycetidae</taxon>
        <taxon>Chaetothyriales</taxon>
        <taxon>Cyphellophoraceae</taxon>
        <taxon>Cyphellophora</taxon>
    </lineage>
</organism>
<dbReference type="VEuPathDB" id="FungiDB:AB675_8960"/>
<evidence type="ECO:0000313" key="3">
    <source>
        <dbReference type="EMBL" id="KPI36223.1"/>
    </source>
</evidence>
<reference evidence="3 4" key="1">
    <citation type="submission" date="2015-06" db="EMBL/GenBank/DDBJ databases">
        <title>Draft genome of the ant-associated black yeast Phialophora attae CBS 131958.</title>
        <authorList>
            <person name="Moreno L.F."/>
            <person name="Stielow B.J."/>
            <person name="de Hoog S."/>
            <person name="Vicente V.A."/>
            <person name="Weiss V.A."/>
            <person name="de Vries M."/>
            <person name="Cruz L.M."/>
            <person name="Souza E.M."/>
        </authorList>
    </citation>
    <scope>NUCLEOTIDE SEQUENCE [LARGE SCALE GENOMIC DNA]</scope>
    <source>
        <strain evidence="3 4">CBS 131958</strain>
    </source>
</reference>
<feature type="transmembrane region" description="Helical" evidence="2">
    <location>
        <begin position="12"/>
        <end position="27"/>
    </location>
</feature>
<sequence>MSMGDTTNGSWWLLAGWGPILSLNAWLQERPNRLWWVLVPAAVFVSSYALEATLHDVNRLPAAPHPDPAPTAQELDEDAEKHIPVHALKVLAESHSFELRKAAFNTVLNQSLQDGTRRLLLQDLAGKDPERREDAVRAFEYLLAGPEPTNEPTHEIRHRHRAQLHHFDTYEAIVSALVNLLPQHRFQPTPAQFSDPTTLIRLLVHLLRAHNHSPVPLPEGGISTVLAAGLVRRWLIPYPFPCALPHFKHINGNLHRSDVAELLTNHHHEYVRDDPLMSALFTLLSQNPESRLQLQQAGLAKRKSRLKEDLPAQTDSTAEGEDAREEEADPVPDEYRPASPHIHPAPDPALVVDEMAARRVPPPISPTTRALSAWRSFNPPAALVPPAQERVGTDLTRPGDAEGEVRELEAENRRRNREAVVYTEEEDMVAGGGSGGGEVVGDGARNEDGNENGNESSGSESGSGSGSEEAASRVSFSPIDSNSASPPGGAAVPAPVASAASPVLAGGIGRAEFERRLAALQSSSSSSRSSNGESGRAGIRRTSSTILRAVREMEERDRAVSSGSGSSGGGGGGGREAEA</sequence>
<feature type="compositionally biased region" description="Low complexity" evidence="1">
    <location>
        <begin position="483"/>
        <end position="496"/>
    </location>
</feature>
<accession>A0A0N1NXX7</accession>
<keyword evidence="2" id="KW-0472">Membrane</keyword>
<evidence type="ECO:0000313" key="4">
    <source>
        <dbReference type="Proteomes" id="UP000038010"/>
    </source>
</evidence>
<feature type="compositionally biased region" description="Basic and acidic residues" evidence="1">
    <location>
        <begin position="397"/>
        <end position="413"/>
    </location>
</feature>
<feature type="region of interest" description="Disordered" evidence="1">
    <location>
        <begin position="380"/>
        <end position="496"/>
    </location>
</feature>
<name>A0A0N1NXX7_9EURO</name>
<comment type="caution">
    <text evidence="3">The sequence shown here is derived from an EMBL/GenBank/DDBJ whole genome shotgun (WGS) entry which is preliminary data.</text>
</comment>
<keyword evidence="4" id="KW-1185">Reference proteome</keyword>
<keyword evidence="2" id="KW-1133">Transmembrane helix</keyword>
<dbReference type="OrthoDB" id="5385189at2759"/>
<dbReference type="GeneID" id="28741333"/>
<evidence type="ECO:0000256" key="2">
    <source>
        <dbReference type="SAM" id="Phobius"/>
    </source>
</evidence>
<feature type="compositionally biased region" description="Acidic residues" evidence="1">
    <location>
        <begin position="318"/>
        <end position="332"/>
    </location>
</feature>
<evidence type="ECO:0000256" key="1">
    <source>
        <dbReference type="SAM" id="MobiDB-lite"/>
    </source>
</evidence>
<dbReference type="EMBL" id="LFJN01000033">
    <property type="protein sequence ID" value="KPI36223.1"/>
    <property type="molecule type" value="Genomic_DNA"/>
</dbReference>
<proteinExistence type="predicted"/>
<protein>
    <submittedName>
        <fullName evidence="3">Uncharacterized protein</fullName>
    </submittedName>
</protein>
<feature type="compositionally biased region" description="Gly residues" evidence="1">
    <location>
        <begin position="565"/>
        <end position="579"/>
    </location>
</feature>
<dbReference type="Proteomes" id="UP000038010">
    <property type="component" value="Unassembled WGS sequence"/>
</dbReference>
<feature type="region of interest" description="Disordered" evidence="1">
    <location>
        <begin position="302"/>
        <end position="343"/>
    </location>
</feature>
<gene>
    <name evidence="3" type="ORF">AB675_8960</name>
</gene>
<feature type="transmembrane region" description="Helical" evidence="2">
    <location>
        <begin position="34"/>
        <end position="50"/>
    </location>
</feature>